<keyword evidence="16" id="KW-0594">Phospholipid biosynthesis</keyword>
<evidence type="ECO:0000313" key="20">
    <source>
        <dbReference type="EMBL" id="MDQ0164698.1"/>
    </source>
</evidence>
<evidence type="ECO:0000256" key="14">
    <source>
        <dbReference type="ARBA" id="ARBA00023098"/>
    </source>
</evidence>
<organism evidence="20 21">
    <name type="scientific">Caldalkalibacillus horti</name>
    <dbReference type="NCBI Taxonomy" id="77523"/>
    <lineage>
        <taxon>Bacteria</taxon>
        <taxon>Bacillati</taxon>
        <taxon>Bacillota</taxon>
        <taxon>Bacilli</taxon>
        <taxon>Bacillales</taxon>
        <taxon>Bacillaceae</taxon>
        <taxon>Caldalkalibacillus</taxon>
    </lineage>
</organism>
<dbReference type="EMBL" id="JAUSTY010000002">
    <property type="protein sequence ID" value="MDQ0164698.1"/>
    <property type="molecule type" value="Genomic_DNA"/>
</dbReference>
<evidence type="ECO:0000256" key="4">
    <source>
        <dbReference type="ARBA" id="ARBA00005189"/>
    </source>
</evidence>
<keyword evidence="10 18" id="KW-0808">Transferase</keyword>
<reference evidence="20 21" key="1">
    <citation type="submission" date="2023-07" db="EMBL/GenBank/DDBJ databases">
        <title>Genomic Encyclopedia of Type Strains, Phase IV (KMG-IV): sequencing the most valuable type-strain genomes for metagenomic binning, comparative biology and taxonomic classification.</title>
        <authorList>
            <person name="Goeker M."/>
        </authorList>
    </citation>
    <scope>NUCLEOTIDE SEQUENCE [LARGE SCALE GENOMIC DNA]</scope>
    <source>
        <strain evidence="20 21">DSM 12751</strain>
    </source>
</reference>
<comment type="pathway">
    <text evidence="3 18">Phospholipid metabolism; CDP-diacylglycerol biosynthesis; CDP-diacylglycerol from sn-glycerol 3-phosphate: step 3/3.</text>
</comment>
<sequence>MKQRIITGGIGGIGFIAILVIGGGWFATLISLLAIIGYIELLRMAKIKASSIPALLGQIMLILILTSAFVEPSSTFLEQYHLQVLVGVSLLLLTSIVFSKNAFTIEQAGLLFIGLIYIGYGFYFLIETRLELGLQWTFFIILIIWCTDSGAYFTGRRFGKRKLWPTISPNKTIEGAIGGIIFALIVGLIFYWTTKLESLSVLLLVSIIISIIGQLGDLAESAIKRHFHVKDSGRLLPGHGGVLDRFDSILFAFPMVYILQIFM</sequence>
<accession>A0ABT9VUN3</accession>
<feature type="transmembrane region" description="Helical" evidence="19">
    <location>
        <begin position="199"/>
        <end position="219"/>
    </location>
</feature>
<evidence type="ECO:0000256" key="15">
    <source>
        <dbReference type="ARBA" id="ARBA00023136"/>
    </source>
</evidence>
<keyword evidence="11 18" id="KW-0812">Transmembrane</keyword>
<dbReference type="Proteomes" id="UP001235840">
    <property type="component" value="Unassembled WGS sequence"/>
</dbReference>
<evidence type="ECO:0000256" key="3">
    <source>
        <dbReference type="ARBA" id="ARBA00005119"/>
    </source>
</evidence>
<evidence type="ECO:0000256" key="7">
    <source>
        <dbReference type="ARBA" id="ARBA00019373"/>
    </source>
</evidence>
<keyword evidence="14" id="KW-0443">Lipid metabolism</keyword>
<keyword evidence="17" id="KW-1208">Phospholipid metabolism</keyword>
<evidence type="ECO:0000256" key="5">
    <source>
        <dbReference type="ARBA" id="ARBA00010185"/>
    </source>
</evidence>
<evidence type="ECO:0000256" key="19">
    <source>
        <dbReference type="SAM" id="Phobius"/>
    </source>
</evidence>
<evidence type="ECO:0000256" key="6">
    <source>
        <dbReference type="ARBA" id="ARBA00012487"/>
    </source>
</evidence>
<evidence type="ECO:0000256" key="13">
    <source>
        <dbReference type="ARBA" id="ARBA00022989"/>
    </source>
</evidence>
<proteinExistence type="inferred from homology"/>
<evidence type="ECO:0000256" key="12">
    <source>
        <dbReference type="ARBA" id="ARBA00022695"/>
    </source>
</evidence>
<keyword evidence="8" id="KW-1003">Cell membrane</keyword>
<keyword evidence="13 19" id="KW-1133">Transmembrane helix</keyword>
<dbReference type="EC" id="2.7.7.41" evidence="6 18"/>
<evidence type="ECO:0000256" key="2">
    <source>
        <dbReference type="ARBA" id="ARBA00004651"/>
    </source>
</evidence>
<dbReference type="Pfam" id="PF01148">
    <property type="entry name" value="CTP_transf_1"/>
    <property type="match status" value="1"/>
</dbReference>
<dbReference type="GO" id="GO:0004605">
    <property type="term" value="F:phosphatidate cytidylyltransferase activity"/>
    <property type="evidence" value="ECO:0007669"/>
    <property type="project" value="UniProtKB-EC"/>
</dbReference>
<evidence type="ECO:0000256" key="17">
    <source>
        <dbReference type="ARBA" id="ARBA00023264"/>
    </source>
</evidence>
<dbReference type="InterPro" id="IPR000374">
    <property type="entry name" value="PC_trans"/>
</dbReference>
<comment type="caution">
    <text evidence="20">The sequence shown here is derived from an EMBL/GenBank/DDBJ whole genome shotgun (WGS) entry which is preliminary data.</text>
</comment>
<comment type="pathway">
    <text evidence="4">Lipid metabolism.</text>
</comment>
<feature type="transmembrane region" description="Helical" evidence="19">
    <location>
        <begin position="132"/>
        <end position="154"/>
    </location>
</feature>
<keyword evidence="9" id="KW-0444">Lipid biosynthesis</keyword>
<comment type="similarity">
    <text evidence="5 18">Belongs to the CDS family.</text>
</comment>
<keyword evidence="21" id="KW-1185">Reference proteome</keyword>
<evidence type="ECO:0000313" key="21">
    <source>
        <dbReference type="Proteomes" id="UP001235840"/>
    </source>
</evidence>
<name>A0ABT9VUN3_9BACI</name>
<evidence type="ECO:0000256" key="16">
    <source>
        <dbReference type="ARBA" id="ARBA00023209"/>
    </source>
</evidence>
<dbReference type="PANTHER" id="PTHR46382:SF1">
    <property type="entry name" value="PHOSPHATIDATE CYTIDYLYLTRANSFERASE"/>
    <property type="match status" value="1"/>
</dbReference>
<dbReference type="RefSeq" id="WP_307390701.1">
    <property type="nucleotide sequence ID" value="NZ_BAAADK010000018.1"/>
</dbReference>
<protein>
    <recommendedName>
        <fullName evidence="7 18">Phosphatidate cytidylyltransferase</fullName>
        <ecNumber evidence="6 18">2.7.7.41</ecNumber>
    </recommendedName>
</protein>
<dbReference type="PROSITE" id="PS01315">
    <property type="entry name" value="CDS"/>
    <property type="match status" value="1"/>
</dbReference>
<dbReference type="PANTHER" id="PTHR46382">
    <property type="entry name" value="PHOSPHATIDATE CYTIDYLYLTRANSFERASE"/>
    <property type="match status" value="1"/>
</dbReference>
<evidence type="ECO:0000256" key="11">
    <source>
        <dbReference type="ARBA" id="ARBA00022692"/>
    </source>
</evidence>
<comment type="catalytic activity">
    <reaction evidence="1 18">
        <text>a 1,2-diacyl-sn-glycero-3-phosphate + CTP + H(+) = a CDP-1,2-diacyl-sn-glycerol + diphosphate</text>
        <dbReference type="Rhea" id="RHEA:16229"/>
        <dbReference type="ChEBI" id="CHEBI:15378"/>
        <dbReference type="ChEBI" id="CHEBI:33019"/>
        <dbReference type="ChEBI" id="CHEBI:37563"/>
        <dbReference type="ChEBI" id="CHEBI:58332"/>
        <dbReference type="ChEBI" id="CHEBI:58608"/>
        <dbReference type="EC" id="2.7.7.41"/>
    </reaction>
</comment>
<keyword evidence="12 18" id="KW-0548">Nucleotidyltransferase</keyword>
<evidence type="ECO:0000256" key="9">
    <source>
        <dbReference type="ARBA" id="ARBA00022516"/>
    </source>
</evidence>
<feature type="transmembrane region" description="Helical" evidence="19">
    <location>
        <begin position="51"/>
        <end position="70"/>
    </location>
</feature>
<evidence type="ECO:0000256" key="8">
    <source>
        <dbReference type="ARBA" id="ARBA00022475"/>
    </source>
</evidence>
<keyword evidence="15 19" id="KW-0472">Membrane</keyword>
<evidence type="ECO:0000256" key="10">
    <source>
        <dbReference type="ARBA" id="ARBA00022679"/>
    </source>
</evidence>
<gene>
    <name evidence="20" type="ORF">J2S11_000598</name>
</gene>
<feature type="transmembrane region" description="Helical" evidence="19">
    <location>
        <begin position="82"/>
        <end position="99"/>
    </location>
</feature>
<feature type="transmembrane region" description="Helical" evidence="19">
    <location>
        <begin position="108"/>
        <end position="126"/>
    </location>
</feature>
<evidence type="ECO:0000256" key="1">
    <source>
        <dbReference type="ARBA" id="ARBA00001698"/>
    </source>
</evidence>
<comment type="subcellular location">
    <subcellularLocation>
        <location evidence="2">Cell membrane</location>
        <topology evidence="2">Multi-pass membrane protein</topology>
    </subcellularLocation>
</comment>
<evidence type="ECO:0000256" key="18">
    <source>
        <dbReference type="RuleBase" id="RU003938"/>
    </source>
</evidence>
<feature type="transmembrane region" description="Helical" evidence="19">
    <location>
        <begin position="12"/>
        <end position="39"/>
    </location>
</feature>
<feature type="transmembrane region" description="Helical" evidence="19">
    <location>
        <begin position="175"/>
        <end position="193"/>
    </location>
</feature>